<gene>
    <name evidence="1" type="ORF">L1987_39825</name>
</gene>
<keyword evidence="2" id="KW-1185">Reference proteome</keyword>
<comment type="caution">
    <text evidence="1">The sequence shown here is derived from an EMBL/GenBank/DDBJ whole genome shotgun (WGS) entry which is preliminary data.</text>
</comment>
<dbReference type="EMBL" id="CM042030">
    <property type="protein sequence ID" value="KAI3786264.1"/>
    <property type="molecule type" value="Genomic_DNA"/>
</dbReference>
<reference evidence="2" key="1">
    <citation type="journal article" date="2022" name="Mol. Ecol. Resour.">
        <title>The genomes of chicory, endive, great burdock and yacon provide insights into Asteraceae palaeo-polyploidization history and plant inulin production.</title>
        <authorList>
            <person name="Fan W."/>
            <person name="Wang S."/>
            <person name="Wang H."/>
            <person name="Wang A."/>
            <person name="Jiang F."/>
            <person name="Liu H."/>
            <person name="Zhao H."/>
            <person name="Xu D."/>
            <person name="Zhang Y."/>
        </authorList>
    </citation>
    <scope>NUCLEOTIDE SEQUENCE [LARGE SCALE GENOMIC DNA]</scope>
    <source>
        <strain evidence="2">cv. Yunnan</strain>
    </source>
</reference>
<sequence>MKSHMYKLVLLFDLGLSSFIRVFLQALSTVLFIGFFLGDLATISGLTICAQSLVANGRHGRQTPPGHFSCFCGNLGGDGVVVAVVVLGRPESALL</sequence>
<accession>A0ACB9GRJ9</accession>
<dbReference type="Proteomes" id="UP001056120">
    <property type="component" value="Linkage Group LG13"/>
</dbReference>
<evidence type="ECO:0000313" key="1">
    <source>
        <dbReference type="EMBL" id="KAI3786264.1"/>
    </source>
</evidence>
<name>A0ACB9GRJ9_9ASTR</name>
<proteinExistence type="predicted"/>
<protein>
    <submittedName>
        <fullName evidence="1">Uncharacterized protein</fullName>
    </submittedName>
</protein>
<reference evidence="1 2" key="2">
    <citation type="journal article" date="2022" name="Mol. Ecol. Resour.">
        <title>The genomes of chicory, endive, great burdock and yacon provide insights into Asteraceae paleo-polyploidization history and plant inulin production.</title>
        <authorList>
            <person name="Fan W."/>
            <person name="Wang S."/>
            <person name="Wang H."/>
            <person name="Wang A."/>
            <person name="Jiang F."/>
            <person name="Liu H."/>
            <person name="Zhao H."/>
            <person name="Xu D."/>
            <person name="Zhang Y."/>
        </authorList>
    </citation>
    <scope>NUCLEOTIDE SEQUENCE [LARGE SCALE GENOMIC DNA]</scope>
    <source>
        <strain evidence="2">cv. Yunnan</strain>
        <tissue evidence="1">Leaves</tissue>
    </source>
</reference>
<evidence type="ECO:0000313" key="2">
    <source>
        <dbReference type="Proteomes" id="UP001056120"/>
    </source>
</evidence>
<organism evidence="1 2">
    <name type="scientific">Smallanthus sonchifolius</name>
    <dbReference type="NCBI Taxonomy" id="185202"/>
    <lineage>
        <taxon>Eukaryota</taxon>
        <taxon>Viridiplantae</taxon>
        <taxon>Streptophyta</taxon>
        <taxon>Embryophyta</taxon>
        <taxon>Tracheophyta</taxon>
        <taxon>Spermatophyta</taxon>
        <taxon>Magnoliopsida</taxon>
        <taxon>eudicotyledons</taxon>
        <taxon>Gunneridae</taxon>
        <taxon>Pentapetalae</taxon>
        <taxon>asterids</taxon>
        <taxon>campanulids</taxon>
        <taxon>Asterales</taxon>
        <taxon>Asteraceae</taxon>
        <taxon>Asteroideae</taxon>
        <taxon>Heliantheae alliance</taxon>
        <taxon>Millerieae</taxon>
        <taxon>Smallanthus</taxon>
    </lineage>
</organism>